<evidence type="ECO:0000256" key="1">
    <source>
        <dbReference type="ARBA" id="ARBA00023015"/>
    </source>
</evidence>
<dbReference type="RefSeq" id="WP_337316678.1">
    <property type="nucleotide sequence ID" value="NZ_JBBDGN010000001.1"/>
</dbReference>
<evidence type="ECO:0000256" key="2">
    <source>
        <dbReference type="ARBA" id="ARBA00023125"/>
    </source>
</evidence>
<keyword evidence="2" id="KW-0238">DNA-binding</keyword>
<dbReference type="EMBL" id="JBBDGN010000001">
    <property type="protein sequence ID" value="MEJ1090372.1"/>
    <property type="molecule type" value="Genomic_DNA"/>
</dbReference>
<evidence type="ECO:0000313" key="6">
    <source>
        <dbReference type="EMBL" id="MEJ1090372.1"/>
    </source>
</evidence>
<comment type="caution">
    <text evidence="6">The sequence shown here is derived from an EMBL/GenBank/DDBJ whole genome shotgun (WGS) entry which is preliminary data.</text>
</comment>
<name>A0ABU8LJ77_9MICO</name>
<gene>
    <name evidence="6" type="ORF">WDU93_01605</name>
</gene>
<dbReference type="SUPFAM" id="SSF46689">
    <property type="entry name" value="Homeodomain-like"/>
    <property type="match status" value="2"/>
</dbReference>
<feature type="domain" description="HTH araC/xylS-type" evidence="5">
    <location>
        <begin position="207"/>
        <end position="305"/>
    </location>
</feature>
<dbReference type="PROSITE" id="PS01124">
    <property type="entry name" value="HTH_ARAC_FAMILY_2"/>
    <property type="match status" value="1"/>
</dbReference>
<keyword evidence="7" id="KW-1185">Reference proteome</keyword>
<dbReference type="PANTHER" id="PTHR46796">
    <property type="entry name" value="HTH-TYPE TRANSCRIPTIONAL ACTIVATOR RHAS-RELATED"/>
    <property type="match status" value="1"/>
</dbReference>
<evidence type="ECO:0000256" key="4">
    <source>
        <dbReference type="SAM" id="MobiDB-lite"/>
    </source>
</evidence>
<reference evidence="6 7" key="1">
    <citation type="submission" date="2024-02" db="EMBL/GenBank/DDBJ databases">
        <authorList>
            <person name="Saticioglu I.B."/>
        </authorList>
    </citation>
    <scope>NUCLEOTIDE SEQUENCE [LARGE SCALE GENOMIC DNA]</scope>
    <source>
        <strain evidence="6 7">Mu-43</strain>
    </source>
</reference>
<dbReference type="Proteomes" id="UP001366085">
    <property type="component" value="Unassembled WGS sequence"/>
</dbReference>
<proteinExistence type="predicted"/>
<dbReference type="InterPro" id="IPR032783">
    <property type="entry name" value="AraC_lig"/>
</dbReference>
<keyword evidence="3" id="KW-0804">Transcription</keyword>
<dbReference type="Pfam" id="PF12852">
    <property type="entry name" value="Cupin_6"/>
    <property type="match status" value="1"/>
</dbReference>
<dbReference type="InterPro" id="IPR009057">
    <property type="entry name" value="Homeodomain-like_sf"/>
</dbReference>
<dbReference type="SMART" id="SM00342">
    <property type="entry name" value="HTH_ARAC"/>
    <property type="match status" value="1"/>
</dbReference>
<keyword evidence="1" id="KW-0805">Transcription regulation</keyword>
<dbReference type="InterPro" id="IPR018060">
    <property type="entry name" value="HTH_AraC"/>
</dbReference>
<dbReference type="Gene3D" id="1.10.10.60">
    <property type="entry name" value="Homeodomain-like"/>
    <property type="match status" value="2"/>
</dbReference>
<sequence>MPILQNSPSPRAEMDVLSEALLHARLRGDQARVYGPPAPFHIAFPAGVPRVHFAVSAPLLVHLDGPAQPIRLEPADVVLLGRESAHSIATPDAAEPPRALSPDDGTAEHGGHTSWLTGTFHVEDDTAAPLLAALPPLVHLPAAAEGNEWQQLSLDLLLAEIGNGRPGSWIMTSRILDLVLVHALRQWAASDQVEPGWLATVLDERLAPALSAMHRNLEYPWSVAELAELTRQAPSTFAHRFTEVVGQTPAAYLTERRMASAARMLESTATPVGRVATAVGYTSEPAFSRAFRRRFGLPPLAWRKQARERS</sequence>
<evidence type="ECO:0000259" key="5">
    <source>
        <dbReference type="PROSITE" id="PS01124"/>
    </source>
</evidence>
<accession>A0ABU8LJ77</accession>
<organism evidence="6 7">
    <name type="scientific">Microbacterium istanbulense</name>
    <dbReference type="NCBI Taxonomy" id="3122049"/>
    <lineage>
        <taxon>Bacteria</taxon>
        <taxon>Bacillati</taxon>
        <taxon>Actinomycetota</taxon>
        <taxon>Actinomycetes</taxon>
        <taxon>Micrococcales</taxon>
        <taxon>Microbacteriaceae</taxon>
        <taxon>Microbacterium</taxon>
    </lineage>
</organism>
<dbReference type="PROSITE" id="PS00041">
    <property type="entry name" value="HTH_ARAC_FAMILY_1"/>
    <property type="match status" value="1"/>
</dbReference>
<evidence type="ECO:0000313" key="7">
    <source>
        <dbReference type="Proteomes" id="UP001366085"/>
    </source>
</evidence>
<evidence type="ECO:0000256" key="3">
    <source>
        <dbReference type="ARBA" id="ARBA00023163"/>
    </source>
</evidence>
<dbReference type="PANTHER" id="PTHR46796:SF7">
    <property type="entry name" value="ARAC FAMILY TRANSCRIPTIONAL REGULATOR"/>
    <property type="match status" value="1"/>
</dbReference>
<protein>
    <submittedName>
        <fullName evidence="6">AraC family transcriptional regulator</fullName>
    </submittedName>
</protein>
<dbReference type="InterPro" id="IPR050204">
    <property type="entry name" value="AraC_XylS_family_regulators"/>
</dbReference>
<dbReference type="InterPro" id="IPR018062">
    <property type="entry name" value="HTH_AraC-typ_CS"/>
</dbReference>
<dbReference type="Pfam" id="PF12833">
    <property type="entry name" value="HTH_18"/>
    <property type="match status" value="1"/>
</dbReference>
<feature type="region of interest" description="Disordered" evidence="4">
    <location>
        <begin position="88"/>
        <end position="112"/>
    </location>
</feature>